<dbReference type="InterPro" id="IPR036930">
    <property type="entry name" value="WGR_dom_sf"/>
</dbReference>
<dbReference type="PROSITE" id="PS51977">
    <property type="entry name" value="WGR"/>
    <property type="match status" value="1"/>
</dbReference>
<evidence type="ECO:0000256" key="1">
    <source>
        <dbReference type="PROSITE-ProRule" id="PRU00339"/>
    </source>
</evidence>
<dbReference type="SUPFAM" id="SSF142921">
    <property type="entry name" value="WGR domain-like"/>
    <property type="match status" value="1"/>
</dbReference>
<organism evidence="3 4">
    <name type="scientific">Chitinophaga silvisoli</name>
    <dbReference type="NCBI Taxonomy" id="2291814"/>
    <lineage>
        <taxon>Bacteria</taxon>
        <taxon>Pseudomonadati</taxon>
        <taxon>Bacteroidota</taxon>
        <taxon>Chitinophagia</taxon>
        <taxon>Chitinophagales</taxon>
        <taxon>Chitinophagaceae</taxon>
        <taxon>Chitinophaga</taxon>
    </lineage>
</organism>
<dbReference type="InterPro" id="IPR050458">
    <property type="entry name" value="LolB"/>
</dbReference>
<dbReference type="Proteomes" id="UP000261174">
    <property type="component" value="Unassembled WGS sequence"/>
</dbReference>
<dbReference type="InterPro" id="IPR019734">
    <property type="entry name" value="TPR_rpt"/>
</dbReference>
<name>A0A3E1NS99_9BACT</name>
<dbReference type="InterPro" id="IPR008893">
    <property type="entry name" value="WGR_domain"/>
</dbReference>
<dbReference type="InterPro" id="IPR011990">
    <property type="entry name" value="TPR-like_helical_dom_sf"/>
</dbReference>
<keyword evidence="1" id="KW-0802">TPR repeat</keyword>
<keyword evidence="4" id="KW-1185">Reference proteome</keyword>
<dbReference type="SUPFAM" id="SSF48452">
    <property type="entry name" value="TPR-like"/>
    <property type="match status" value="2"/>
</dbReference>
<dbReference type="PANTHER" id="PTHR30634:SF13">
    <property type="entry name" value="PROTEIN YEHF"/>
    <property type="match status" value="1"/>
</dbReference>
<dbReference type="Gene3D" id="1.25.40.10">
    <property type="entry name" value="Tetratricopeptide repeat domain"/>
    <property type="match status" value="3"/>
</dbReference>
<sequence>MKKKFIYQDEKSHKFWNIEINLTSLTVIFGKYGTQGQAQTKLFPTVEECIKAAEKLIAEKTKKGYTPVIEDLPPKELYNDIIGVARLLEAQFPDKVEITPVSAAHIKEMEAAVGFPMDEEFQAYWLEKGSFFFDKDDFVCALYAYDQQGPNANHLYGFLSVYCQIHRCHFNALDEERDFLSQATMVLGLIISGNEKWVMVQNPVGVYQIYYEKEFQEYSEEEFMRLLVPVLAAKATAKYTMTERIVAENETEDEQEEASADGQEEASADVFRHALKEMSYSEVLDLLGVDQLFDDWDDNSYYGYDSEEEYFEDYGEIFVHEGDLHVDKDLDSAGGLLLVIGDLTVAGVLDVSYYVTGNVTTEYLKLQALQYTKGTETVRYMAVAWGEDDEVVHKMPFRKINAPHFISWFYDLECFEFSPDTVITALYNQDSLDYYKTNNTFLAWHNYALVFRSEYCYVVESEHYDVLGLNTRELYRALKNKQPIWKEGVTEEGIRLVEQGMNERGQGAASEAYHRFKAAIAVAPAYYLAYYKAGEVLFAARAYAQASVYFKQGIPLSPDKLHYDYGCIGWAAMCEVRLGNYEEAIAIATQARDTDYFPLRVLGEAYMLQGKLEDAKAVLQKSVGIRSVFSNHWLLGLVHHLQGNKKEALKNYDTASYYSKKAQPYEQQTNLHYFYGDNVTVNWDAEGPSKIVKDQAYWHESFYSKAASFDTFLQVPAAFRTSEMLSKVLENKNETGHIVSLVDPSLITQDIVLQAVDRESPLRYQDIPEQFLTEEVFAKHRYGVDLQFLPQDKMTYEMCFKQVAFNQYNYKYIPEAFMDERMNIALIAGGGLSDVHYKDLPGKYYTYEYIIQAIDLGIEVINNIPAKLVSKEVYEYAVAKYGQEREWPFIVDRNNRDRWRYGASSDVKDMAKHILDNTIDQVDVRQINKHSYAYYKKYLAELPAAWEQRKDITNEYLAGKQFDYTTFDQVWACFWDEDFIINALKADERLYNVPAQYITPKIVETALNKNGYDLPYVPKEMLTQELCEKVFSESDYYELDAVPLAMRTLKICGIAVARDVENFKYVPLEFRDPEFCAAVVARKTGLSRFIPHQHYAATFGIVEKRFANRLDKGFITVNLGLGLILQGDYEQAEKKLETVKESYQHEAVYYLGWAYHLKGDIQQAKELWKKSQEIAKKEDLEAEDWIKFPYAEFQLPEVPGVYEFNQAAFDKQMMEASLLVQDKQYEAAISLLQQIENMLTAAQSNEMRLWAYVWDHQRYALYEAGEQEASFAVCRRMIEELGKVTLWEYLQEHNPIRAALRAAHNNLAYHCYEKGEIAEGLQHIKTCMKTIAAIEDKSVLYPFYETQALLMYKAGDEKGFEKVVAKMKKLKLSFGEELSKITS</sequence>
<dbReference type="EMBL" id="QTJV01000019">
    <property type="protein sequence ID" value="RFM30821.1"/>
    <property type="molecule type" value="Genomic_DNA"/>
</dbReference>
<dbReference type="PROSITE" id="PS50005">
    <property type="entry name" value="TPR"/>
    <property type="match status" value="1"/>
</dbReference>
<dbReference type="InterPro" id="IPR049809">
    <property type="entry name" value="YehF/YfeS-like_WGR"/>
</dbReference>
<proteinExistence type="predicted"/>
<dbReference type="OrthoDB" id="6200718at2"/>
<feature type="repeat" description="TPR" evidence="1">
    <location>
        <begin position="527"/>
        <end position="560"/>
    </location>
</feature>
<gene>
    <name evidence="3" type="ORF">DXN04_32435</name>
</gene>
<dbReference type="PANTHER" id="PTHR30634">
    <property type="entry name" value="OUTER MEMBRANE LOLAB LIPOPROTEIN INSERTION APPARATUS"/>
    <property type="match status" value="1"/>
</dbReference>
<protein>
    <submittedName>
        <fullName evidence="3">WGR domain-containing protein</fullName>
    </submittedName>
</protein>
<evidence type="ECO:0000259" key="2">
    <source>
        <dbReference type="PROSITE" id="PS51977"/>
    </source>
</evidence>
<reference evidence="3 4" key="1">
    <citation type="submission" date="2018-08" db="EMBL/GenBank/DDBJ databases">
        <title>Chitinophaga sp. K20C18050901, a novel bacterium isolated from forest soil.</title>
        <authorList>
            <person name="Wang C."/>
        </authorList>
    </citation>
    <scope>NUCLEOTIDE SEQUENCE [LARGE SCALE GENOMIC DNA]</scope>
    <source>
        <strain evidence="3 4">K20C18050901</strain>
    </source>
</reference>
<dbReference type="Pfam" id="PF05406">
    <property type="entry name" value="WGR"/>
    <property type="match status" value="1"/>
</dbReference>
<dbReference type="Gene3D" id="2.20.140.10">
    <property type="entry name" value="WGR domain"/>
    <property type="match status" value="1"/>
</dbReference>
<feature type="domain" description="WGR" evidence="2">
    <location>
        <begin position="3"/>
        <end position="78"/>
    </location>
</feature>
<accession>A0A3E1NS99</accession>
<dbReference type="SMART" id="SM00773">
    <property type="entry name" value="WGR"/>
    <property type="match status" value="1"/>
</dbReference>
<dbReference type="CDD" id="cd07996">
    <property type="entry name" value="WGR_MMR_like"/>
    <property type="match status" value="1"/>
</dbReference>
<evidence type="ECO:0000313" key="4">
    <source>
        <dbReference type="Proteomes" id="UP000261174"/>
    </source>
</evidence>
<evidence type="ECO:0000313" key="3">
    <source>
        <dbReference type="EMBL" id="RFM30821.1"/>
    </source>
</evidence>
<dbReference type="RefSeq" id="WP_116857580.1">
    <property type="nucleotide sequence ID" value="NZ_QTJV01000019.1"/>
</dbReference>
<dbReference type="SMART" id="SM00028">
    <property type="entry name" value="TPR"/>
    <property type="match status" value="5"/>
</dbReference>
<comment type="caution">
    <text evidence="3">The sequence shown here is derived from an EMBL/GenBank/DDBJ whole genome shotgun (WGS) entry which is preliminary data.</text>
</comment>